<dbReference type="STRING" id="1337093.MBELCI_3722"/>
<dbReference type="GO" id="GO:0050660">
    <property type="term" value="F:flavin adenine dinucleotide binding"/>
    <property type="evidence" value="ECO:0007669"/>
    <property type="project" value="InterPro"/>
</dbReference>
<accession>U2Z883</accession>
<dbReference type="Pfam" id="PF00941">
    <property type="entry name" value="FAD_binding_5"/>
    <property type="match status" value="1"/>
</dbReference>
<dbReference type="InterPro" id="IPR036683">
    <property type="entry name" value="CO_DH_flav_C_dom_sf"/>
</dbReference>
<name>U2Z883_9RHOB</name>
<comment type="caution">
    <text evidence="2">The sequence shown here is derived from an EMBL/GenBank/DDBJ whole genome shotgun (WGS) entry which is preliminary data.</text>
</comment>
<dbReference type="GO" id="GO:0016491">
    <property type="term" value="F:oxidoreductase activity"/>
    <property type="evidence" value="ECO:0007669"/>
    <property type="project" value="InterPro"/>
</dbReference>
<dbReference type="InterPro" id="IPR016169">
    <property type="entry name" value="FAD-bd_PCMH_sub2"/>
</dbReference>
<dbReference type="Gene3D" id="3.30.465.10">
    <property type="match status" value="1"/>
</dbReference>
<dbReference type="EMBL" id="BATB01000126">
    <property type="protein sequence ID" value="GAD57670.1"/>
    <property type="molecule type" value="Genomic_DNA"/>
</dbReference>
<feature type="domain" description="CO dehydrogenase flavoprotein C-terminal" evidence="1">
    <location>
        <begin position="67"/>
        <end position="165"/>
    </location>
</feature>
<dbReference type="Proteomes" id="UP000016566">
    <property type="component" value="Unassembled WGS sequence"/>
</dbReference>
<dbReference type="Pfam" id="PF03450">
    <property type="entry name" value="CO_deh_flav_C"/>
    <property type="match status" value="1"/>
</dbReference>
<sequence length="173" mass="18180">MYPGDWAQALIAFDAEVKTMGPGGSRTIPFADLHLMPGDTPEIETILEKGEIITAIEVPVIGAMRGSHYLKARDRESYAFASASAAVGLEMEGDSVKDARIALGGVASVPWRASAAEDVLRGEVFSEDLAREAGRVAFADAVPLDHSAYKIPLGADVVAGALMTAHARAKGEN</sequence>
<dbReference type="SUPFAM" id="SSF55447">
    <property type="entry name" value="CO dehydrogenase flavoprotein C-terminal domain-like"/>
    <property type="match status" value="1"/>
</dbReference>
<evidence type="ECO:0000259" key="1">
    <source>
        <dbReference type="SMART" id="SM01092"/>
    </source>
</evidence>
<dbReference type="InterPro" id="IPR005107">
    <property type="entry name" value="CO_DH_flav_C"/>
</dbReference>
<keyword evidence="3" id="KW-1185">Reference proteome</keyword>
<dbReference type="AlphaFoldDB" id="U2Z883"/>
<evidence type="ECO:0000313" key="2">
    <source>
        <dbReference type="EMBL" id="GAD57670.1"/>
    </source>
</evidence>
<dbReference type="InterPro" id="IPR051312">
    <property type="entry name" value="Diverse_Substr_Oxidored"/>
</dbReference>
<proteinExistence type="predicted"/>
<dbReference type="Gene3D" id="3.30.390.50">
    <property type="entry name" value="CO dehydrogenase flavoprotein, C-terminal domain"/>
    <property type="match status" value="1"/>
</dbReference>
<dbReference type="SUPFAM" id="SSF56176">
    <property type="entry name" value="FAD-binding/transporter-associated domain-like"/>
    <property type="match status" value="1"/>
</dbReference>
<dbReference type="SMART" id="SM01092">
    <property type="entry name" value="CO_deh_flav_C"/>
    <property type="match status" value="1"/>
</dbReference>
<gene>
    <name evidence="2" type="ORF">MBELCI_3722</name>
</gene>
<dbReference type="InterPro" id="IPR002346">
    <property type="entry name" value="Mopterin_DH_FAD-bd"/>
</dbReference>
<reference evidence="2" key="1">
    <citation type="journal article" date="2013" name="Genome Announc.">
        <title>Draft Genome Sequence of Loktanella cinnabarina LL-001T, Isolated from Deep-Sea Floor Sediment.</title>
        <authorList>
            <person name="Nishi S."/>
            <person name="Tsubouchi T."/>
            <person name="Takaki Y."/>
            <person name="Koyanagi R."/>
            <person name="Satoh N."/>
            <person name="Maruyama T."/>
            <person name="Hatada Y."/>
        </authorList>
    </citation>
    <scope>NUCLEOTIDE SEQUENCE [LARGE SCALE GENOMIC DNA]</scope>
    <source>
        <strain evidence="2">LL-001</strain>
    </source>
</reference>
<dbReference type="InterPro" id="IPR036318">
    <property type="entry name" value="FAD-bd_PCMH-like_sf"/>
</dbReference>
<dbReference type="PANTHER" id="PTHR42659:SF1">
    <property type="entry name" value="OXIDOREDUCTASE"/>
    <property type="match status" value="1"/>
</dbReference>
<organism evidence="2 3">
    <name type="scientific">Limimaricola cinnabarinus LL-001</name>
    <dbReference type="NCBI Taxonomy" id="1337093"/>
    <lineage>
        <taxon>Bacteria</taxon>
        <taxon>Pseudomonadati</taxon>
        <taxon>Pseudomonadota</taxon>
        <taxon>Alphaproteobacteria</taxon>
        <taxon>Rhodobacterales</taxon>
        <taxon>Paracoccaceae</taxon>
        <taxon>Limimaricola</taxon>
    </lineage>
</organism>
<dbReference type="PANTHER" id="PTHR42659">
    <property type="entry name" value="XANTHINE DEHYDROGENASE SUBUNIT C-RELATED"/>
    <property type="match status" value="1"/>
</dbReference>
<evidence type="ECO:0000313" key="3">
    <source>
        <dbReference type="Proteomes" id="UP000016566"/>
    </source>
</evidence>
<protein>
    <submittedName>
        <fullName evidence="2">Periplasmic aromatic aldehyde oxidoreductase, FAD binding subunit YagS</fullName>
    </submittedName>
</protein>
<dbReference type="eggNOG" id="COG1319">
    <property type="taxonomic scope" value="Bacteria"/>
</dbReference>